<dbReference type="Proteomes" id="UP001321760">
    <property type="component" value="Unassembled WGS sequence"/>
</dbReference>
<proteinExistence type="predicted"/>
<sequence length="221" mass="23970">MRRKQRPTEWLVPRLQTDVPLSKHQLCGFSEESQIDSEAAARHRHSATGNVIGLGAARSAVARAGHRSAKVGSPSRQWRWPSEQIGLTTCVGINMWAPESCSLCKTVRDSSLNRPGVVPHMSLHQPGKVPQSTRRLGSSLRSQNCGHPDSRSQSRGKPMERADGEISKPKRMQLPMRGCFHCSAEPFAPHGTSSTGWGSGDGSSDIVSLRGCCLAARGCPR</sequence>
<organism evidence="2 3">
    <name type="scientific">Podospora aff. communis PSN243</name>
    <dbReference type="NCBI Taxonomy" id="3040156"/>
    <lineage>
        <taxon>Eukaryota</taxon>
        <taxon>Fungi</taxon>
        <taxon>Dikarya</taxon>
        <taxon>Ascomycota</taxon>
        <taxon>Pezizomycotina</taxon>
        <taxon>Sordariomycetes</taxon>
        <taxon>Sordariomycetidae</taxon>
        <taxon>Sordariales</taxon>
        <taxon>Podosporaceae</taxon>
        <taxon>Podospora</taxon>
    </lineage>
</organism>
<reference evidence="2" key="1">
    <citation type="journal article" date="2023" name="Mol. Phylogenet. Evol.">
        <title>Genome-scale phylogeny and comparative genomics of the fungal order Sordariales.</title>
        <authorList>
            <person name="Hensen N."/>
            <person name="Bonometti L."/>
            <person name="Westerberg I."/>
            <person name="Brannstrom I.O."/>
            <person name="Guillou S."/>
            <person name="Cros-Aarteil S."/>
            <person name="Calhoun S."/>
            <person name="Haridas S."/>
            <person name="Kuo A."/>
            <person name="Mondo S."/>
            <person name="Pangilinan J."/>
            <person name="Riley R."/>
            <person name="LaButti K."/>
            <person name="Andreopoulos B."/>
            <person name="Lipzen A."/>
            <person name="Chen C."/>
            <person name="Yan M."/>
            <person name="Daum C."/>
            <person name="Ng V."/>
            <person name="Clum A."/>
            <person name="Steindorff A."/>
            <person name="Ohm R.A."/>
            <person name="Martin F."/>
            <person name="Silar P."/>
            <person name="Natvig D.O."/>
            <person name="Lalanne C."/>
            <person name="Gautier V."/>
            <person name="Ament-Velasquez S.L."/>
            <person name="Kruys A."/>
            <person name="Hutchinson M.I."/>
            <person name="Powell A.J."/>
            <person name="Barry K."/>
            <person name="Miller A.N."/>
            <person name="Grigoriev I.V."/>
            <person name="Debuchy R."/>
            <person name="Gladieux P."/>
            <person name="Hiltunen Thoren M."/>
            <person name="Johannesson H."/>
        </authorList>
    </citation>
    <scope>NUCLEOTIDE SEQUENCE</scope>
    <source>
        <strain evidence="2">PSN243</strain>
    </source>
</reference>
<comment type="caution">
    <text evidence="2">The sequence shown here is derived from an EMBL/GenBank/DDBJ whole genome shotgun (WGS) entry which is preliminary data.</text>
</comment>
<accession>A0AAV9GZ00</accession>
<dbReference type="AlphaFoldDB" id="A0AAV9GZ00"/>
<gene>
    <name evidence="2" type="ORF">QBC34DRAFT_189560</name>
</gene>
<name>A0AAV9GZ00_9PEZI</name>
<feature type="region of interest" description="Disordered" evidence="1">
    <location>
        <begin position="114"/>
        <end position="170"/>
    </location>
</feature>
<evidence type="ECO:0000313" key="3">
    <source>
        <dbReference type="Proteomes" id="UP001321760"/>
    </source>
</evidence>
<protein>
    <submittedName>
        <fullName evidence="2">Uncharacterized protein</fullName>
    </submittedName>
</protein>
<evidence type="ECO:0000256" key="1">
    <source>
        <dbReference type="SAM" id="MobiDB-lite"/>
    </source>
</evidence>
<keyword evidence="3" id="KW-1185">Reference proteome</keyword>
<dbReference type="EMBL" id="MU865919">
    <property type="protein sequence ID" value="KAK4453625.1"/>
    <property type="molecule type" value="Genomic_DNA"/>
</dbReference>
<reference evidence="2" key="2">
    <citation type="submission" date="2023-05" db="EMBL/GenBank/DDBJ databases">
        <authorList>
            <consortium name="Lawrence Berkeley National Laboratory"/>
            <person name="Steindorff A."/>
            <person name="Hensen N."/>
            <person name="Bonometti L."/>
            <person name="Westerberg I."/>
            <person name="Brannstrom I.O."/>
            <person name="Guillou S."/>
            <person name="Cros-Aarteil S."/>
            <person name="Calhoun S."/>
            <person name="Haridas S."/>
            <person name="Kuo A."/>
            <person name="Mondo S."/>
            <person name="Pangilinan J."/>
            <person name="Riley R."/>
            <person name="Labutti K."/>
            <person name="Andreopoulos B."/>
            <person name="Lipzen A."/>
            <person name="Chen C."/>
            <person name="Yanf M."/>
            <person name="Daum C."/>
            <person name="Ng V."/>
            <person name="Clum A."/>
            <person name="Ohm R."/>
            <person name="Martin F."/>
            <person name="Silar P."/>
            <person name="Natvig D."/>
            <person name="Lalanne C."/>
            <person name="Gautier V."/>
            <person name="Ament-Velasquez S.L."/>
            <person name="Kruys A."/>
            <person name="Hutchinson M.I."/>
            <person name="Powell A.J."/>
            <person name="Barry K."/>
            <person name="Miller A.N."/>
            <person name="Grigoriev I.V."/>
            <person name="Debuchy R."/>
            <person name="Gladieux P."/>
            <person name="Thoren M.H."/>
            <person name="Johannesson H."/>
        </authorList>
    </citation>
    <scope>NUCLEOTIDE SEQUENCE</scope>
    <source>
        <strain evidence="2">PSN243</strain>
    </source>
</reference>
<evidence type="ECO:0000313" key="2">
    <source>
        <dbReference type="EMBL" id="KAK4453625.1"/>
    </source>
</evidence>
<feature type="compositionally biased region" description="Basic and acidic residues" evidence="1">
    <location>
        <begin position="148"/>
        <end position="168"/>
    </location>
</feature>
<feature type="compositionally biased region" description="Polar residues" evidence="1">
    <location>
        <begin position="130"/>
        <end position="147"/>
    </location>
</feature>